<protein>
    <submittedName>
        <fullName evidence="3">Uncharacterized protein</fullName>
    </submittedName>
</protein>
<reference evidence="3" key="1">
    <citation type="submission" date="2022-12" db="EMBL/GenBank/DDBJ databases">
        <authorList>
            <person name="Petersen C."/>
        </authorList>
    </citation>
    <scope>NUCLEOTIDE SEQUENCE</scope>
    <source>
        <strain evidence="3">IBT 17660</strain>
    </source>
</reference>
<keyword evidence="2" id="KW-1133">Transmembrane helix</keyword>
<evidence type="ECO:0000313" key="4">
    <source>
        <dbReference type="Proteomes" id="UP001147760"/>
    </source>
</evidence>
<keyword evidence="2" id="KW-0812">Transmembrane</keyword>
<gene>
    <name evidence="3" type="ORF">N7530_005574</name>
</gene>
<keyword evidence="2" id="KW-0472">Membrane</keyword>
<sequence>MSPPTSPSLWRKSVESAIGTFVIIFITSVIGDYTGIKDQYPTTWKIAYMLILFAFSLWHSLYRDPPRTRESHTGQVEAMENEKSSSF</sequence>
<dbReference type="EMBL" id="JAPWDO010000003">
    <property type="protein sequence ID" value="KAJ5480065.1"/>
    <property type="molecule type" value="Genomic_DNA"/>
</dbReference>
<feature type="transmembrane region" description="Helical" evidence="2">
    <location>
        <begin position="46"/>
        <end position="62"/>
    </location>
</feature>
<dbReference type="AlphaFoldDB" id="A0A9X0BRH2"/>
<keyword evidence="4" id="KW-1185">Reference proteome</keyword>
<name>A0A9X0BRH2_9EURO</name>
<proteinExistence type="predicted"/>
<accession>A0A9X0BRH2</accession>
<feature type="transmembrane region" description="Helical" evidence="2">
    <location>
        <begin position="16"/>
        <end position="34"/>
    </location>
</feature>
<comment type="caution">
    <text evidence="3">The sequence shown here is derived from an EMBL/GenBank/DDBJ whole genome shotgun (WGS) entry which is preliminary data.</text>
</comment>
<dbReference type="Proteomes" id="UP001147760">
    <property type="component" value="Unassembled WGS sequence"/>
</dbReference>
<feature type="region of interest" description="Disordered" evidence="1">
    <location>
        <begin position="66"/>
        <end position="87"/>
    </location>
</feature>
<evidence type="ECO:0000313" key="3">
    <source>
        <dbReference type="EMBL" id="KAJ5480065.1"/>
    </source>
</evidence>
<reference evidence="3" key="2">
    <citation type="journal article" date="2023" name="IMA Fungus">
        <title>Comparative genomic study of the Penicillium genus elucidates a diverse pangenome and 15 lateral gene transfer events.</title>
        <authorList>
            <person name="Petersen C."/>
            <person name="Sorensen T."/>
            <person name="Nielsen M.R."/>
            <person name="Sondergaard T.E."/>
            <person name="Sorensen J.L."/>
            <person name="Fitzpatrick D.A."/>
            <person name="Frisvad J.C."/>
            <person name="Nielsen K.L."/>
        </authorList>
    </citation>
    <scope>NUCLEOTIDE SEQUENCE</scope>
    <source>
        <strain evidence="3">IBT 17660</strain>
    </source>
</reference>
<evidence type="ECO:0000256" key="1">
    <source>
        <dbReference type="SAM" id="MobiDB-lite"/>
    </source>
</evidence>
<dbReference type="OrthoDB" id="4313387at2759"/>
<evidence type="ECO:0000256" key="2">
    <source>
        <dbReference type="SAM" id="Phobius"/>
    </source>
</evidence>
<organism evidence="3 4">
    <name type="scientific">Penicillium desertorum</name>
    <dbReference type="NCBI Taxonomy" id="1303715"/>
    <lineage>
        <taxon>Eukaryota</taxon>
        <taxon>Fungi</taxon>
        <taxon>Dikarya</taxon>
        <taxon>Ascomycota</taxon>
        <taxon>Pezizomycotina</taxon>
        <taxon>Eurotiomycetes</taxon>
        <taxon>Eurotiomycetidae</taxon>
        <taxon>Eurotiales</taxon>
        <taxon>Aspergillaceae</taxon>
        <taxon>Penicillium</taxon>
    </lineage>
</organism>